<dbReference type="GO" id="GO:0016491">
    <property type="term" value="F:oxidoreductase activity"/>
    <property type="evidence" value="ECO:0007669"/>
    <property type="project" value="InterPro"/>
</dbReference>
<reference evidence="2 3" key="1">
    <citation type="submission" date="2017-08" db="EMBL/GenBank/DDBJ databases">
        <authorList>
            <person name="de Groot N.N."/>
        </authorList>
    </citation>
    <scope>NUCLEOTIDE SEQUENCE [LARGE SCALE GENOMIC DNA]</scope>
    <source>
        <strain evidence="2 3">HM2</strain>
    </source>
</reference>
<dbReference type="InterPro" id="IPR006004">
    <property type="entry name" value="SudA-like"/>
</dbReference>
<dbReference type="SUPFAM" id="SSF46548">
    <property type="entry name" value="alpha-helical ferredoxin"/>
    <property type="match status" value="1"/>
</dbReference>
<name>A0A380S4N4_FIBSU</name>
<dbReference type="PANTHER" id="PTHR42783:SF3">
    <property type="entry name" value="GLUTAMATE SYNTHASE [NADPH] SMALL CHAIN-RELATED"/>
    <property type="match status" value="1"/>
</dbReference>
<evidence type="ECO:0000313" key="2">
    <source>
        <dbReference type="EMBL" id="SUQ24159.1"/>
    </source>
</evidence>
<dbReference type="GO" id="GO:0051536">
    <property type="term" value="F:iron-sulfur cluster binding"/>
    <property type="evidence" value="ECO:0007669"/>
    <property type="project" value="InterPro"/>
</dbReference>
<dbReference type="Gene3D" id="3.40.50.720">
    <property type="entry name" value="NAD(P)-binding Rossmann-like Domain"/>
    <property type="match status" value="1"/>
</dbReference>
<dbReference type="Proteomes" id="UP000255423">
    <property type="component" value="Unassembled WGS sequence"/>
</dbReference>
<proteinExistence type="predicted"/>
<dbReference type="EMBL" id="UHJL01000002">
    <property type="protein sequence ID" value="SUQ24159.1"/>
    <property type="molecule type" value="Genomic_DNA"/>
</dbReference>
<dbReference type="PROSITE" id="PS51379">
    <property type="entry name" value="4FE4S_FER_2"/>
    <property type="match status" value="1"/>
</dbReference>
<dbReference type="AlphaFoldDB" id="A0A380S4N4"/>
<dbReference type="RefSeq" id="WP_074209097.1">
    <property type="nucleotide sequence ID" value="NZ_UHJL01000002.1"/>
</dbReference>
<dbReference type="Gene3D" id="1.10.1060.10">
    <property type="entry name" value="Alpha-helical ferredoxin"/>
    <property type="match status" value="1"/>
</dbReference>
<feature type="domain" description="4Fe-4S ferredoxin-type" evidence="1">
    <location>
        <begin position="63"/>
        <end position="96"/>
    </location>
</feature>
<dbReference type="Gene3D" id="3.50.50.60">
    <property type="entry name" value="FAD/NAD(P)-binding domain"/>
    <property type="match status" value="1"/>
</dbReference>
<dbReference type="Pfam" id="PF14691">
    <property type="entry name" value="Fer4_20"/>
    <property type="match status" value="1"/>
</dbReference>
<dbReference type="NCBIfam" id="TIGR01316">
    <property type="entry name" value="gltA"/>
    <property type="match status" value="1"/>
</dbReference>
<dbReference type="PRINTS" id="PR00419">
    <property type="entry name" value="ADXRDTASE"/>
</dbReference>
<gene>
    <name evidence="2" type="ORF">SAMN05661053_1552</name>
</gene>
<protein>
    <submittedName>
        <fullName evidence="2">Sulfide dehydrogenase (Flavoprotein) subunit SudA</fullName>
    </submittedName>
</protein>
<dbReference type="SUPFAM" id="SSF51971">
    <property type="entry name" value="Nucleotide-binding domain"/>
    <property type="match status" value="2"/>
</dbReference>
<dbReference type="InterPro" id="IPR036188">
    <property type="entry name" value="FAD/NAD-bd_sf"/>
</dbReference>
<dbReference type="InterPro" id="IPR009051">
    <property type="entry name" value="Helical_ferredxn"/>
</dbReference>
<sequence>MSEHLTREQLDAAAKVELEKINALPKPLKPKDKTAIPAQPMPQLEPSYRARVMEEVAQGYTEAQAIVEANRCLNCKKPFCVESCPVHIDIPAFIAKIAEGDFKAAIAKIKETSLLPAICGRVCPQERQCQMNCTMGKMHKDVNQAVAIGRLERFAADYERNNGGASVPAVKPATGKKVAVIGSGPAGLVVAADVRREGHDVTIFEAFHKLGGVVRYGIPEFRLPKKIVDKEIESLAAMGVKFETNFVIGRTRKLKDLIEKDGFDAVFVGTGAGLPLFMNIEGENLVGVFAANEYLTRANLMRAYDKENADTPMWPGKNVVVLGGGNVAMDAARMALRLGAEKVRIIYRRSMNELPARKEEVLHAQEEGVEFCVLQNPAKILGDEAGHVRGMLVDKYELGEPDEKGRPRPVKVEGASFEIECDTVLVAIGNGSNPLISNTTPELSVDKKGHILLEDATANKTFMEKVYAGGDIVLGAATVILAMGEGRRAAAGINEFLKK</sequence>
<evidence type="ECO:0000313" key="3">
    <source>
        <dbReference type="Proteomes" id="UP000255423"/>
    </source>
</evidence>
<dbReference type="InterPro" id="IPR028261">
    <property type="entry name" value="DPD_II"/>
</dbReference>
<accession>A0A380S4N4</accession>
<dbReference type="PANTHER" id="PTHR42783">
    <property type="entry name" value="GLUTAMATE SYNTHASE [NADPH] SMALL CHAIN"/>
    <property type="match status" value="1"/>
</dbReference>
<evidence type="ECO:0000259" key="1">
    <source>
        <dbReference type="PROSITE" id="PS51379"/>
    </source>
</evidence>
<dbReference type="InterPro" id="IPR017896">
    <property type="entry name" value="4Fe4S_Fe-S-bd"/>
</dbReference>
<organism evidence="2 3">
    <name type="scientific">Fibrobacter succinogenes</name>
    <name type="common">Bacteroides succinogenes</name>
    <dbReference type="NCBI Taxonomy" id="833"/>
    <lineage>
        <taxon>Bacteria</taxon>
        <taxon>Pseudomonadati</taxon>
        <taxon>Fibrobacterota</taxon>
        <taxon>Fibrobacteria</taxon>
        <taxon>Fibrobacterales</taxon>
        <taxon>Fibrobacteraceae</taxon>
        <taxon>Fibrobacter</taxon>
    </lineage>
</organism>
<dbReference type="InterPro" id="IPR023753">
    <property type="entry name" value="FAD/NAD-binding_dom"/>
</dbReference>
<dbReference type="Pfam" id="PF07992">
    <property type="entry name" value="Pyr_redox_2"/>
    <property type="match status" value="1"/>
</dbReference>